<sequence length="79" mass="9303">MDDMAFKRNVQSPKTNALSVFPWNVMEPDHLRNIFNRFKIFQKGRAHKRVFMNALQFFAVYNLQPLVRGKRAHVVQQAG</sequence>
<accession>A0A645G946</accession>
<name>A0A645G946_9ZZZZ</name>
<proteinExistence type="predicted"/>
<dbReference type="EMBL" id="VSSQ01070918">
    <property type="protein sequence ID" value="MPN22636.1"/>
    <property type="molecule type" value="Genomic_DNA"/>
</dbReference>
<reference evidence="1" key="1">
    <citation type="submission" date="2019-08" db="EMBL/GenBank/DDBJ databases">
        <authorList>
            <person name="Kucharzyk K."/>
            <person name="Murdoch R.W."/>
            <person name="Higgins S."/>
            <person name="Loffler F."/>
        </authorList>
    </citation>
    <scope>NUCLEOTIDE SEQUENCE</scope>
</reference>
<dbReference type="AlphaFoldDB" id="A0A645G946"/>
<protein>
    <submittedName>
        <fullName evidence="1">Uncharacterized protein</fullName>
    </submittedName>
</protein>
<gene>
    <name evidence="1" type="ORF">SDC9_170019</name>
</gene>
<organism evidence="1">
    <name type="scientific">bioreactor metagenome</name>
    <dbReference type="NCBI Taxonomy" id="1076179"/>
    <lineage>
        <taxon>unclassified sequences</taxon>
        <taxon>metagenomes</taxon>
        <taxon>ecological metagenomes</taxon>
    </lineage>
</organism>
<evidence type="ECO:0000313" key="1">
    <source>
        <dbReference type="EMBL" id="MPN22636.1"/>
    </source>
</evidence>
<comment type="caution">
    <text evidence="1">The sequence shown here is derived from an EMBL/GenBank/DDBJ whole genome shotgun (WGS) entry which is preliminary data.</text>
</comment>